<gene>
    <name evidence="2" type="ORF">OIN59_01520</name>
</gene>
<keyword evidence="3" id="KW-1185">Reference proteome</keyword>
<proteinExistence type="predicted"/>
<dbReference type="Proteomes" id="UP001148932">
    <property type="component" value="Unassembled WGS sequence"/>
</dbReference>
<sequence>MKTTPTGLRKEEEIIPSAPVPARTERRVNTTQPQPHPGSGPEDLSGPEPLLPHERDQAVNMTDGEPDAKMEQAYRDVKRGLQDTDRGPPADKAYQKQKR</sequence>
<protein>
    <submittedName>
        <fullName evidence="2">Uncharacterized protein</fullName>
    </submittedName>
</protein>
<evidence type="ECO:0000256" key="1">
    <source>
        <dbReference type="SAM" id="MobiDB-lite"/>
    </source>
</evidence>
<evidence type="ECO:0000313" key="2">
    <source>
        <dbReference type="EMBL" id="MDD2176088.1"/>
    </source>
</evidence>
<dbReference type="EMBL" id="JAPCKI010000001">
    <property type="protein sequence ID" value="MDD2176088.1"/>
    <property type="molecule type" value="Genomic_DNA"/>
</dbReference>
<name>A0ABT5RQW1_9BURK</name>
<feature type="region of interest" description="Disordered" evidence="1">
    <location>
        <begin position="1"/>
        <end position="99"/>
    </location>
</feature>
<feature type="compositionally biased region" description="Basic and acidic residues" evidence="1">
    <location>
        <begin position="66"/>
        <end position="89"/>
    </location>
</feature>
<accession>A0ABT5RQW1</accession>
<reference evidence="2" key="1">
    <citation type="submission" date="2022-10" db="EMBL/GenBank/DDBJ databases">
        <title>Description of microaerobic benzene degrading bacteria.</title>
        <authorList>
            <person name="Bedics A."/>
            <person name="Tancsics A."/>
            <person name="Banerjee S."/>
        </authorList>
    </citation>
    <scope>NUCLEOTIDE SEQUENCE</scope>
    <source>
        <strain evidence="2">D2M1</strain>
    </source>
</reference>
<evidence type="ECO:0000313" key="3">
    <source>
        <dbReference type="Proteomes" id="UP001148932"/>
    </source>
</evidence>
<organism evidence="2 3">
    <name type="scientific">Acidovorax benzenivorans</name>
    <dbReference type="NCBI Taxonomy" id="2987520"/>
    <lineage>
        <taxon>Bacteria</taxon>
        <taxon>Pseudomonadati</taxon>
        <taxon>Pseudomonadota</taxon>
        <taxon>Betaproteobacteria</taxon>
        <taxon>Burkholderiales</taxon>
        <taxon>Comamonadaceae</taxon>
        <taxon>Acidovorax</taxon>
    </lineage>
</organism>
<comment type="caution">
    <text evidence="2">The sequence shown here is derived from an EMBL/GenBank/DDBJ whole genome shotgun (WGS) entry which is preliminary data.</text>
</comment>
<dbReference type="RefSeq" id="WP_274106401.1">
    <property type="nucleotide sequence ID" value="NZ_JAPCKI010000001.1"/>
</dbReference>